<keyword evidence="3" id="KW-1185">Reference proteome</keyword>
<evidence type="ECO:0008006" key="4">
    <source>
        <dbReference type="Google" id="ProtNLM"/>
    </source>
</evidence>
<feature type="transmembrane region" description="Helical" evidence="1">
    <location>
        <begin position="107"/>
        <end position="133"/>
    </location>
</feature>
<gene>
    <name evidence="2" type="ORF">SAMN04487936_101560</name>
</gene>
<dbReference type="InterPro" id="IPR021359">
    <property type="entry name" value="DUF2812"/>
</dbReference>
<name>A0A1I3Q6Q8_HALDA</name>
<dbReference type="RefSeq" id="WP_075034992.1">
    <property type="nucleotide sequence ID" value="NZ_FOSB01000001.1"/>
</dbReference>
<dbReference type="AlphaFoldDB" id="A0A1I3Q6Q8"/>
<reference evidence="3" key="1">
    <citation type="submission" date="2016-10" db="EMBL/GenBank/DDBJ databases">
        <authorList>
            <person name="Varghese N."/>
            <person name="Submissions S."/>
        </authorList>
    </citation>
    <scope>NUCLEOTIDE SEQUENCE [LARGE SCALE GENOMIC DNA]</scope>
    <source>
        <strain evidence="3">CGMCC 1.3704</strain>
    </source>
</reference>
<evidence type="ECO:0000256" key="1">
    <source>
        <dbReference type="SAM" id="Phobius"/>
    </source>
</evidence>
<evidence type="ECO:0000313" key="2">
    <source>
        <dbReference type="EMBL" id="SFJ29349.1"/>
    </source>
</evidence>
<protein>
    <recommendedName>
        <fullName evidence="4">DUF2812 domain-containing protein</fullName>
    </recommendedName>
</protein>
<dbReference type="EMBL" id="FOSB01000001">
    <property type="protein sequence ID" value="SFJ29349.1"/>
    <property type="molecule type" value="Genomic_DNA"/>
</dbReference>
<proteinExistence type="predicted"/>
<dbReference type="OrthoDB" id="8230517at2"/>
<feature type="transmembrane region" description="Helical" evidence="1">
    <location>
        <begin position="340"/>
        <end position="360"/>
    </location>
</feature>
<feature type="transmembrane region" description="Helical" evidence="1">
    <location>
        <begin position="307"/>
        <end position="328"/>
    </location>
</feature>
<dbReference type="Proteomes" id="UP000183557">
    <property type="component" value="Unassembled WGS sequence"/>
</dbReference>
<sequence length="374" mass="44050">MKVSFFRPLWSYDTRKTEQWLQDKASNGLFLTSFNRWTRKFYFKEARSNPCTYRIQYEKVDYFPTSLAEDGWKTILKEGRWRFIRHDHIPAKKPLPDGIIARNKIHLYSFLAIFLYMLLSASMVGLLSFFAIMGGGGAPTFVPSPYWAITITAGLTLWSFVPYSTYTIHKGLKKLKNTPEPVAEKNHNPITLTKWRFGWQYAPDRLEEWLETKEEEGYHLEKVSRFGFRFSFSKGEPRKVSYAADFQRSIESDYFYLHSERGWRNLFHTSSTFLSWTLWAKGYGGEEGKPELYSDGYHKLRHAKRTAIWNGGIFFPLTILYVWLITLNMDGIFSGDTFDATFWLVAVQTVVVIEFGYFSVRSLRYYWRVRNTVL</sequence>
<dbReference type="Pfam" id="PF11193">
    <property type="entry name" value="DUF2812"/>
    <property type="match status" value="2"/>
</dbReference>
<organism evidence="2 3">
    <name type="scientific">Halobacillus dabanensis</name>
    <dbReference type="NCBI Taxonomy" id="240302"/>
    <lineage>
        <taxon>Bacteria</taxon>
        <taxon>Bacillati</taxon>
        <taxon>Bacillota</taxon>
        <taxon>Bacilli</taxon>
        <taxon>Bacillales</taxon>
        <taxon>Bacillaceae</taxon>
        <taxon>Halobacillus</taxon>
    </lineage>
</organism>
<keyword evidence="1" id="KW-0812">Transmembrane</keyword>
<keyword evidence="1" id="KW-0472">Membrane</keyword>
<keyword evidence="1" id="KW-1133">Transmembrane helix</keyword>
<evidence type="ECO:0000313" key="3">
    <source>
        <dbReference type="Proteomes" id="UP000183557"/>
    </source>
</evidence>
<accession>A0A1I3Q6Q8</accession>
<feature type="transmembrane region" description="Helical" evidence="1">
    <location>
        <begin position="145"/>
        <end position="166"/>
    </location>
</feature>